<protein>
    <submittedName>
        <fullName evidence="1">Uncharacterized protein</fullName>
    </submittedName>
</protein>
<dbReference type="Proteomes" id="UP000576645">
    <property type="component" value="Unassembled WGS sequence"/>
</dbReference>
<name>A0AAP7DGT4_9VIBR</name>
<accession>A0AAP7DGT4</accession>
<proteinExistence type="predicted"/>
<sequence>MGRIIAARSLADRKTVDFGVRNGSDFGREFVCYSNVDGSVSNPVGVSSVQFWIGDNAAALAAQNPQAMDACFEKILRYMKSQRVSIQQPDDGEFMTVTAFNFVSDTDANFQPRLGGWIGQSFGEDDVAVIIANVGETSRPFTFDVTSDQYQVMAKRMRESAKEAVYNWIGEVIVP</sequence>
<dbReference type="RefSeq" id="WP_171354346.1">
    <property type="nucleotide sequence ID" value="NZ_VTXP01000035.1"/>
</dbReference>
<reference evidence="1 2" key="1">
    <citation type="submission" date="2019-09" db="EMBL/GenBank/DDBJ databases">
        <title>Draft genome sequencing and comparative genomics of hatchery-associated Vibrios.</title>
        <authorList>
            <person name="Kehlet-Delgado H."/>
            <person name="Mueller R.S."/>
        </authorList>
    </citation>
    <scope>NUCLEOTIDE SEQUENCE [LARGE SCALE GENOMIC DNA]</scope>
    <source>
        <strain evidence="1 2">09-121-3</strain>
    </source>
</reference>
<evidence type="ECO:0000313" key="2">
    <source>
        <dbReference type="Proteomes" id="UP000576645"/>
    </source>
</evidence>
<dbReference type="AlphaFoldDB" id="A0AAP7DGT4"/>
<gene>
    <name evidence="1" type="ORF">F0238_26955</name>
</gene>
<comment type="caution">
    <text evidence="1">The sequence shown here is derived from an EMBL/GenBank/DDBJ whole genome shotgun (WGS) entry which is preliminary data.</text>
</comment>
<dbReference type="EMBL" id="VTXP01000035">
    <property type="protein sequence ID" value="NOJ26335.1"/>
    <property type="molecule type" value="Genomic_DNA"/>
</dbReference>
<organism evidence="1 2">
    <name type="scientific">Vibrio coralliilyticus</name>
    <dbReference type="NCBI Taxonomy" id="190893"/>
    <lineage>
        <taxon>Bacteria</taxon>
        <taxon>Pseudomonadati</taxon>
        <taxon>Pseudomonadota</taxon>
        <taxon>Gammaproteobacteria</taxon>
        <taxon>Vibrionales</taxon>
        <taxon>Vibrionaceae</taxon>
        <taxon>Vibrio</taxon>
    </lineage>
</organism>
<evidence type="ECO:0000313" key="1">
    <source>
        <dbReference type="EMBL" id="NOJ26335.1"/>
    </source>
</evidence>